<feature type="region of interest" description="Disordered" evidence="3">
    <location>
        <begin position="712"/>
        <end position="733"/>
    </location>
</feature>
<feature type="compositionally biased region" description="Basic and acidic residues" evidence="3">
    <location>
        <begin position="712"/>
        <end position="729"/>
    </location>
</feature>
<dbReference type="SMART" id="SM00225">
    <property type="entry name" value="BTB"/>
    <property type="match status" value="1"/>
</dbReference>
<proteinExistence type="predicted"/>
<dbReference type="PROSITE" id="PS50097">
    <property type="entry name" value="BTB"/>
    <property type="match status" value="1"/>
</dbReference>
<protein>
    <submittedName>
        <fullName evidence="5">Kelch-like protein 28</fullName>
    </submittedName>
</protein>
<dbReference type="Gene3D" id="2.120.10.80">
    <property type="entry name" value="Kelch-type beta propeller"/>
    <property type="match status" value="1"/>
</dbReference>
<dbReference type="InterPro" id="IPR015915">
    <property type="entry name" value="Kelch-typ_b-propeller"/>
</dbReference>
<feature type="domain" description="BTB" evidence="4">
    <location>
        <begin position="22"/>
        <end position="90"/>
    </location>
</feature>
<evidence type="ECO:0000256" key="2">
    <source>
        <dbReference type="ARBA" id="ARBA00022737"/>
    </source>
</evidence>
<dbReference type="PANTHER" id="PTHR45632:SF3">
    <property type="entry name" value="KELCH-LIKE PROTEIN 32"/>
    <property type="match status" value="1"/>
</dbReference>
<evidence type="ECO:0000313" key="6">
    <source>
        <dbReference type="Proteomes" id="UP000225706"/>
    </source>
</evidence>
<dbReference type="SMART" id="SM00875">
    <property type="entry name" value="BACK"/>
    <property type="match status" value="2"/>
</dbReference>
<dbReference type="SUPFAM" id="SSF54695">
    <property type="entry name" value="POZ domain"/>
    <property type="match status" value="1"/>
</dbReference>
<dbReference type="OrthoDB" id="10057701at2759"/>
<dbReference type="InterPro" id="IPR011705">
    <property type="entry name" value="BACK"/>
</dbReference>
<evidence type="ECO:0000256" key="1">
    <source>
        <dbReference type="ARBA" id="ARBA00022441"/>
    </source>
</evidence>
<dbReference type="PANTHER" id="PTHR45632">
    <property type="entry name" value="LD33804P"/>
    <property type="match status" value="1"/>
</dbReference>
<dbReference type="Pfam" id="PF00651">
    <property type="entry name" value="BTB"/>
    <property type="match status" value="1"/>
</dbReference>
<organism evidence="5 6">
    <name type="scientific">Stylophora pistillata</name>
    <name type="common">Smooth cauliflower coral</name>
    <dbReference type="NCBI Taxonomy" id="50429"/>
    <lineage>
        <taxon>Eukaryota</taxon>
        <taxon>Metazoa</taxon>
        <taxon>Cnidaria</taxon>
        <taxon>Anthozoa</taxon>
        <taxon>Hexacorallia</taxon>
        <taxon>Scleractinia</taxon>
        <taxon>Astrocoeniina</taxon>
        <taxon>Pocilloporidae</taxon>
        <taxon>Stylophora</taxon>
    </lineage>
</organism>
<accession>A0A2B4R7S7</accession>
<keyword evidence="6" id="KW-1185">Reference proteome</keyword>
<dbReference type="Gene3D" id="1.25.40.420">
    <property type="match status" value="2"/>
</dbReference>
<feature type="region of interest" description="Disordered" evidence="3">
    <location>
        <begin position="1340"/>
        <end position="1360"/>
    </location>
</feature>
<dbReference type="Proteomes" id="UP000225706">
    <property type="component" value="Unassembled WGS sequence"/>
</dbReference>
<dbReference type="EMBL" id="LSMT01001389">
    <property type="protein sequence ID" value="PFX12407.1"/>
    <property type="molecule type" value="Genomic_DNA"/>
</dbReference>
<dbReference type="SUPFAM" id="SSF117281">
    <property type="entry name" value="Kelch motif"/>
    <property type="match status" value="1"/>
</dbReference>
<evidence type="ECO:0000256" key="3">
    <source>
        <dbReference type="SAM" id="MobiDB-lite"/>
    </source>
</evidence>
<dbReference type="Gene3D" id="3.30.710.10">
    <property type="entry name" value="Potassium Channel Kv1.1, Chain A"/>
    <property type="match status" value="1"/>
</dbReference>
<gene>
    <name evidence="5" type="primary">Klhl28</name>
    <name evidence="5" type="ORF">AWC38_SpisGene23646</name>
</gene>
<keyword evidence="2" id="KW-0677">Repeat</keyword>
<dbReference type="InterPro" id="IPR000210">
    <property type="entry name" value="BTB/POZ_dom"/>
</dbReference>
<name>A0A2B4R7S7_STYPI</name>
<reference evidence="6" key="1">
    <citation type="journal article" date="2017" name="bioRxiv">
        <title>Comparative analysis of the genomes of Stylophora pistillata and Acropora digitifera provides evidence for extensive differences between species of corals.</title>
        <authorList>
            <person name="Voolstra C.R."/>
            <person name="Li Y."/>
            <person name="Liew Y.J."/>
            <person name="Baumgarten S."/>
            <person name="Zoccola D."/>
            <person name="Flot J.-F."/>
            <person name="Tambutte S."/>
            <person name="Allemand D."/>
            <person name="Aranda M."/>
        </authorList>
    </citation>
    <scope>NUCLEOTIDE SEQUENCE [LARGE SCALE GENOMIC DNA]</scope>
</reference>
<evidence type="ECO:0000313" key="5">
    <source>
        <dbReference type="EMBL" id="PFX12407.1"/>
    </source>
</evidence>
<sequence>MVAHSRILLSKCSEFRRQGEFIDIRLKVGDELFPAHRVVLASYSDYFLSIFTDGKDANQEVIELKDKSIPPKIFKIVIDSMYTGDLYVTQKSVFEVLLTASQLQVASVVQLCCDFVKKELIDSGLKDLKTYSVLCTFAERLGLRDLQEAAEAKVASMYKDLCESKEFLTHINADQLLSLLGRDDLNSPSEAFVFKSVMKWIKYKGEERMAVAGKVIGAVRLGLVDVKIVIKELKTEEMQRVPEVNMHLQESMMHHIMPSHEFAAEKVKPRSMSPVLVAIHPTSLLPRRYLGEGEDVLAIATFLSLSPPLQCMANYFDVEAKLWKPLPSVAPLGEKTTSCFCAERSGNYLFVAGQKQENVVVKGSLLAKQKQENDNFIHRYDVVNNSWVKLPNYGKNHKIDSLCSLGDYIYAISESNPPQRYSLTDNSWQGGEGLNFIKPFGSGGSQRREELITVSAAVMSSRIYVIHGYRTRENNHQYLGAWVDKPAVVHCFDANYNVWTNIASTCFPHFGSSLFVVNDRLCVAGGNICNGYGDPAPVEVYHEGTNTWSVLPQKRIPPNDLGAVEIEGRVYFIIHKFPVDSGIRILPEEMFQVDLGDWGDLDQLLNLLGRDDLNSPSEAFIFKSAMKWIKYKGGERMAVAGKIIGAVRLGLVDVKIVIEELNTEEIQQIPEEKKILSLPPKFAVYDKVNTVECEAEIEKGLAKLRWTKRKQFEGDKNQQDENKEPEGETKGSVYDVKSNTFDFSNMRATDLPFNKRVHLPEPLDERSEIAMQNLKVKLNQITEKYVKDEKVCKWSNLEKNEKEGLVSMKKKVQSQESVVFQTDKSGRLSVDSMGNYRVASQPHVVDSVLITKDEHDRLQQLINAHSTSWVRILNAGSETNNETRVKNNMLNSDSQVAPLYTLRKDHKEYSDEYKGPPVRPVCGAMVGYNCKLSHLVSVVLTEVWKSRENSAICTSTEDMIAEMNRVNQDQDNDNLIIGSTDVIALYPSLDIEFTIDKVCEVFYESNISIRSINSQELGLYLALTTSPEVLARMEITNVCPTRKTNRGRPPTITASGSEEQKEKRFKSWNPPVTQPDERAKRIMLKEALRVVLTVIMKNHVFTFDNEIRKQIRGGPIGLKLTGVLAQIFMIWWDEKFATRLNELAIVMKMNKRYVDDINMAVQATPVGMRYKDGKTHMDERSVAEDQGISDDERTMTLIKQIGNDIHPSIQLEIDYPSKHQDGKLPILDLKVWMETKGEETDRQDEKASASVIMYEFYSKSMASKTVIHARSAVSWSTKRTVLTQEVLRVLLNCSRLLPWERVVENVNEMVLRMQYSGYSKKFRYEVVDSALKAFRARQRAERKGERPLHRPKEWRKVEREKEKSERKSNWYKRGGNESVIFVPATPNSRLRKEYQTEIKQQGFNIKVVEKAGIAIKRLLQKSDPFKPRQCGREDCPVCSTGGKGPCDRESVTYEIKCIQCNSVYVGETARSAYTRGKEHTKSLNNKEERSALWKHCKEKHNREVLVAIHLTSHVENTKASQRQQTDSSEYGAYNPYSPQCMAYYFDVEAKLWKPLPSVAQLDKETSSIFCAEHSGNYLFVAGNKQRSYNFIHRYEVVNNSWVKLPHLENTPKLTACVLSVTIFTP</sequence>
<dbReference type="Pfam" id="PF07707">
    <property type="entry name" value="BACK"/>
    <property type="match status" value="2"/>
</dbReference>
<feature type="region of interest" description="Disordered" evidence="3">
    <location>
        <begin position="1041"/>
        <end position="1071"/>
    </location>
</feature>
<comment type="caution">
    <text evidence="5">The sequence shown here is derived from an EMBL/GenBank/DDBJ whole genome shotgun (WGS) entry which is preliminary data.</text>
</comment>
<dbReference type="InterPro" id="IPR011333">
    <property type="entry name" value="SKP1/BTB/POZ_sf"/>
</dbReference>
<evidence type="ECO:0000259" key="4">
    <source>
        <dbReference type="PROSITE" id="PS50097"/>
    </source>
</evidence>
<keyword evidence="1" id="KW-0880">Kelch repeat</keyword>